<dbReference type="InterPro" id="IPR052906">
    <property type="entry name" value="Type_IV_Methyl-Rstrct_Enzyme"/>
</dbReference>
<feature type="domain" description="Restriction system protein Mrr-like N-terminal" evidence="2">
    <location>
        <begin position="2"/>
        <end position="45"/>
    </location>
</feature>
<dbReference type="Pfam" id="PF04471">
    <property type="entry name" value="Mrr_cat"/>
    <property type="match status" value="1"/>
</dbReference>
<dbReference type="Gene3D" id="3.40.1350.10">
    <property type="match status" value="1"/>
</dbReference>
<dbReference type="GO" id="GO:0015666">
    <property type="term" value="F:restriction endodeoxyribonuclease activity"/>
    <property type="evidence" value="ECO:0007669"/>
    <property type="project" value="TreeGrafter"/>
</dbReference>
<feature type="non-terminal residue" evidence="3">
    <location>
        <position position="1"/>
    </location>
</feature>
<protein>
    <recommendedName>
        <fullName evidence="4">Restriction endonuclease type IV Mrr domain-containing protein</fullName>
    </recommendedName>
</protein>
<dbReference type="SUPFAM" id="SSF52980">
    <property type="entry name" value="Restriction endonuclease-like"/>
    <property type="match status" value="1"/>
</dbReference>
<evidence type="ECO:0000259" key="2">
    <source>
        <dbReference type="Pfam" id="PF14338"/>
    </source>
</evidence>
<name>X1ALA9_9ZZZZ</name>
<dbReference type="GO" id="GO:0003677">
    <property type="term" value="F:DNA binding"/>
    <property type="evidence" value="ECO:0007669"/>
    <property type="project" value="InterPro"/>
</dbReference>
<dbReference type="PANTHER" id="PTHR30015:SF7">
    <property type="entry name" value="TYPE IV METHYL-DIRECTED RESTRICTION ENZYME ECOKMRR"/>
    <property type="match status" value="1"/>
</dbReference>
<proteinExistence type="predicted"/>
<dbReference type="Pfam" id="PF14338">
    <property type="entry name" value="Mrr_N"/>
    <property type="match status" value="1"/>
</dbReference>
<evidence type="ECO:0008006" key="4">
    <source>
        <dbReference type="Google" id="ProtNLM"/>
    </source>
</evidence>
<dbReference type="PANTHER" id="PTHR30015">
    <property type="entry name" value="MRR RESTRICTION SYSTEM PROTEIN"/>
    <property type="match status" value="1"/>
</dbReference>
<gene>
    <name evidence="3" type="ORF">S01H4_05973</name>
</gene>
<dbReference type="InterPro" id="IPR011856">
    <property type="entry name" value="tRNA_endonuc-like_dom_sf"/>
</dbReference>
<evidence type="ECO:0000313" key="3">
    <source>
        <dbReference type="EMBL" id="GAG73233.1"/>
    </source>
</evidence>
<evidence type="ECO:0000259" key="1">
    <source>
        <dbReference type="Pfam" id="PF04471"/>
    </source>
</evidence>
<sequence length="258" mass="28873">SKSKQKMFANRVGWARTYLKKAGLLKYCGVGSFIITEQGLKVLREKPSKIDVKYLKRFPELLEFIKPPKKEKKIKDKGIEILLEEKTPEDLLEIGYEKLQEKLLSDLLEKIKQCSPEFFERLVVELLVGMGYGGSFEDAGKAIGKSGDEGIDGIIKEDKLGLDVIYVQAKKWSANPVGSPEIQKFAGALLGKKAKKGVFITTSKFTEGAIAYTRNVENKIILVDGDQLTKYMVENGIGVSETASYSINKIDLDYFTEE</sequence>
<dbReference type="GO" id="GO:0009307">
    <property type="term" value="P:DNA restriction-modification system"/>
    <property type="evidence" value="ECO:0007669"/>
    <property type="project" value="InterPro"/>
</dbReference>
<dbReference type="InterPro" id="IPR007560">
    <property type="entry name" value="Restrct_endonuc_IV_Mrr"/>
</dbReference>
<reference evidence="3" key="1">
    <citation type="journal article" date="2014" name="Front. Microbiol.">
        <title>High frequency of phylogenetically diverse reductive dehalogenase-homologous genes in deep subseafloor sedimentary metagenomes.</title>
        <authorList>
            <person name="Kawai M."/>
            <person name="Futagami T."/>
            <person name="Toyoda A."/>
            <person name="Takaki Y."/>
            <person name="Nishi S."/>
            <person name="Hori S."/>
            <person name="Arai W."/>
            <person name="Tsubouchi T."/>
            <person name="Morono Y."/>
            <person name="Uchiyama I."/>
            <person name="Ito T."/>
            <person name="Fujiyama A."/>
            <person name="Inagaki F."/>
            <person name="Takami H."/>
        </authorList>
    </citation>
    <scope>NUCLEOTIDE SEQUENCE</scope>
    <source>
        <strain evidence="3">Expedition CK06-06</strain>
    </source>
</reference>
<accession>X1ALA9</accession>
<dbReference type="AlphaFoldDB" id="X1ALA9"/>
<dbReference type="InterPro" id="IPR011335">
    <property type="entry name" value="Restrct_endonuc-II-like"/>
</dbReference>
<dbReference type="EMBL" id="BART01001786">
    <property type="protein sequence ID" value="GAG73233.1"/>
    <property type="molecule type" value="Genomic_DNA"/>
</dbReference>
<organism evidence="3">
    <name type="scientific">marine sediment metagenome</name>
    <dbReference type="NCBI Taxonomy" id="412755"/>
    <lineage>
        <taxon>unclassified sequences</taxon>
        <taxon>metagenomes</taxon>
        <taxon>ecological metagenomes</taxon>
    </lineage>
</organism>
<dbReference type="InterPro" id="IPR025745">
    <property type="entry name" value="Mrr-like_N_dom"/>
</dbReference>
<feature type="domain" description="Restriction endonuclease type IV Mrr" evidence="1">
    <location>
        <begin position="111"/>
        <end position="232"/>
    </location>
</feature>
<comment type="caution">
    <text evidence="3">The sequence shown here is derived from an EMBL/GenBank/DDBJ whole genome shotgun (WGS) entry which is preliminary data.</text>
</comment>